<dbReference type="InterPro" id="IPR050072">
    <property type="entry name" value="Peptidase_M20A"/>
</dbReference>
<dbReference type="RefSeq" id="WP_213237376.1">
    <property type="nucleotide sequence ID" value="NZ_JAHBCL010000021.1"/>
</dbReference>
<dbReference type="InterPro" id="IPR002933">
    <property type="entry name" value="Peptidase_M20"/>
</dbReference>
<dbReference type="PANTHER" id="PTHR43808:SF25">
    <property type="entry name" value="PEPTIDASE M20 DIMERISATION DOMAIN-CONTAINING PROTEIN"/>
    <property type="match status" value="1"/>
</dbReference>
<dbReference type="Gene3D" id="3.40.630.10">
    <property type="entry name" value="Zn peptidases"/>
    <property type="match status" value="1"/>
</dbReference>
<keyword evidence="7" id="KW-0170">Cobalt</keyword>
<dbReference type="InterPro" id="IPR010182">
    <property type="entry name" value="ArgE/DapE"/>
</dbReference>
<evidence type="ECO:0000256" key="6">
    <source>
        <dbReference type="ARBA" id="ARBA00022833"/>
    </source>
</evidence>
<dbReference type="Proteomes" id="UP000746471">
    <property type="component" value="Unassembled WGS sequence"/>
</dbReference>
<dbReference type="Gene3D" id="3.30.70.360">
    <property type="match status" value="1"/>
</dbReference>
<evidence type="ECO:0000256" key="5">
    <source>
        <dbReference type="ARBA" id="ARBA00022801"/>
    </source>
</evidence>
<dbReference type="NCBIfam" id="TIGR01910">
    <property type="entry name" value="DapE-ArgE"/>
    <property type="match status" value="1"/>
</dbReference>
<keyword evidence="5" id="KW-0378">Hydrolase</keyword>
<keyword evidence="6" id="KW-0862">Zinc</keyword>
<evidence type="ECO:0000313" key="9">
    <source>
        <dbReference type="EMBL" id="MBS7527514.1"/>
    </source>
</evidence>
<comment type="cofactor">
    <cofactor evidence="2">
        <name>Zn(2+)</name>
        <dbReference type="ChEBI" id="CHEBI:29105"/>
    </cofactor>
</comment>
<dbReference type="SUPFAM" id="SSF55031">
    <property type="entry name" value="Bacterial exopeptidase dimerisation domain"/>
    <property type="match status" value="1"/>
</dbReference>
<dbReference type="InterPro" id="IPR036264">
    <property type="entry name" value="Bact_exopeptidase_dim_dom"/>
</dbReference>
<dbReference type="Pfam" id="PF01546">
    <property type="entry name" value="Peptidase_M20"/>
    <property type="match status" value="1"/>
</dbReference>
<evidence type="ECO:0000259" key="8">
    <source>
        <dbReference type="Pfam" id="PF07687"/>
    </source>
</evidence>
<dbReference type="Pfam" id="PF07687">
    <property type="entry name" value="M20_dimer"/>
    <property type="match status" value="1"/>
</dbReference>
<protein>
    <submittedName>
        <fullName evidence="9">ArgE/DapE family deacylase</fullName>
    </submittedName>
</protein>
<dbReference type="InterPro" id="IPR011650">
    <property type="entry name" value="Peptidase_M20_dimer"/>
</dbReference>
<name>A0ABS5PQT4_9FIRM</name>
<evidence type="ECO:0000256" key="4">
    <source>
        <dbReference type="ARBA" id="ARBA00022723"/>
    </source>
</evidence>
<keyword evidence="4" id="KW-0479">Metal-binding</keyword>
<gene>
    <name evidence="9" type="ORF">KHM83_12590</name>
</gene>
<evidence type="ECO:0000313" key="10">
    <source>
        <dbReference type="Proteomes" id="UP000746471"/>
    </source>
</evidence>
<reference evidence="9 10" key="1">
    <citation type="submission" date="2021-05" db="EMBL/GenBank/DDBJ databases">
        <title>Fusibacter ferrireducens sp. nov., an anaerobic, sulfur- and Fe-reducing bacterium isolated from the mangrove sediment.</title>
        <authorList>
            <person name="Qiu D."/>
        </authorList>
    </citation>
    <scope>NUCLEOTIDE SEQUENCE [LARGE SCALE GENOMIC DNA]</scope>
    <source>
        <strain evidence="9 10">DSM 12116</strain>
    </source>
</reference>
<proteinExistence type="inferred from homology"/>
<evidence type="ECO:0000256" key="7">
    <source>
        <dbReference type="ARBA" id="ARBA00023285"/>
    </source>
</evidence>
<accession>A0ABS5PQT4</accession>
<dbReference type="PANTHER" id="PTHR43808">
    <property type="entry name" value="ACETYLORNITHINE DEACETYLASE"/>
    <property type="match status" value="1"/>
</dbReference>
<feature type="domain" description="Peptidase M20 dimerisation" evidence="8">
    <location>
        <begin position="207"/>
        <end position="309"/>
    </location>
</feature>
<evidence type="ECO:0000256" key="1">
    <source>
        <dbReference type="ARBA" id="ARBA00001941"/>
    </source>
</evidence>
<comment type="cofactor">
    <cofactor evidence="1">
        <name>Co(2+)</name>
        <dbReference type="ChEBI" id="CHEBI:48828"/>
    </cofactor>
</comment>
<evidence type="ECO:0000256" key="3">
    <source>
        <dbReference type="ARBA" id="ARBA00006247"/>
    </source>
</evidence>
<dbReference type="SUPFAM" id="SSF53187">
    <property type="entry name" value="Zn-dependent exopeptidases"/>
    <property type="match status" value="1"/>
</dbReference>
<comment type="caution">
    <text evidence="9">The sequence shown here is derived from an EMBL/GenBank/DDBJ whole genome shotgun (WGS) entry which is preliminary data.</text>
</comment>
<organism evidence="9 10">
    <name type="scientific">Fusibacter paucivorans</name>
    <dbReference type="NCBI Taxonomy" id="76009"/>
    <lineage>
        <taxon>Bacteria</taxon>
        <taxon>Bacillati</taxon>
        <taxon>Bacillota</taxon>
        <taxon>Clostridia</taxon>
        <taxon>Eubacteriales</taxon>
        <taxon>Eubacteriales Family XII. Incertae Sedis</taxon>
        <taxon>Fusibacter</taxon>
    </lineage>
</organism>
<dbReference type="EMBL" id="JAHBCL010000021">
    <property type="protein sequence ID" value="MBS7527514.1"/>
    <property type="molecule type" value="Genomic_DNA"/>
</dbReference>
<sequence length="418" mass="45136">MNKLRAFLYENQEAYLKPLYNLVACDTQVVGHGILGGHEKNGQVYLKSLFESMGGAEIVEDPMSETVLKKAVQMYQEGNLGHDQTDRYNLYAHFEGTSPKRLIFNGHVDTMPIGEADAWQYPPIHATLDGDRIYGLGVCDMKGGLTAATMAVKLLKDAGRALPCHVTITSVVDEEGGGNGSIQAAMNGIKGDGLVVCEPTSGALILAHMGFVFFRVSIKGRANHSGAKWLGVSAIEKAMKMMAELEALENDWQLAYDHPLLPKPSMNVGTIHGGSAASTVAGSCTFEVCIHYHPNTMSHAQVEAAFMNAIDLDDPWLKANPPTVTMYQAGGAYEMPMDDSFVKCFQEASKAVKGHEAVIEGSPAGCDSRIWQNIAGVPTIQFGPGNLAQCHAVNEYLSKSAYLESILVYASLIEQFGK</sequence>
<keyword evidence="10" id="KW-1185">Reference proteome</keyword>
<evidence type="ECO:0000256" key="2">
    <source>
        <dbReference type="ARBA" id="ARBA00001947"/>
    </source>
</evidence>
<comment type="similarity">
    <text evidence="3">Belongs to the peptidase M20A family.</text>
</comment>